<dbReference type="PANTHER" id="PTHR12151:SF25">
    <property type="entry name" value="LINALOOL DEHYDRATASE_ISOMERASE DOMAIN-CONTAINING PROTEIN"/>
    <property type="match status" value="1"/>
</dbReference>
<dbReference type="RefSeq" id="WP_090227536.1">
    <property type="nucleotide sequence ID" value="NZ_FOZP01000006.1"/>
</dbReference>
<dbReference type="InterPro" id="IPR003782">
    <property type="entry name" value="SCO1/SenC"/>
</dbReference>
<dbReference type="OrthoDB" id="9811998at2"/>
<sequence>MKKYSYIGVAFIILIFGIYAVPKIVNKFKTPTLITIAKVPNFEFTNQDGELISNAFYKNKVYVVEFFFTTCPTICPRMNENMVKIQNEFYGNLDFGIASFSINPKHDTPEILKQYAKDHGATLKTWNFLTGDQDKIYELANKGFTLYAGENSDAEGGFEHSGMFALVDKQGNIRSRLDENGNPIAFYEGLEPKGVQMIKEDIQILLKE</sequence>
<organism evidence="7 8">
    <name type="scientific">Lutibacter maritimus</name>
    <dbReference type="NCBI Taxonomy" id="593133"/>
    <lineage>
        <taxon>Bacteria</taxon>
        <taxon>Pseudomonadati</taxon>
        <taxon>Bacteroidota</taxon>
        <taxon>Flavobacteriia</taxon>
        <taxon>Flavobacteriales</taxon>
        <taxon>Flavobacteriaceae</taxon>
        <taxon>Lutibacter</taxon>
    </lineage>
</organism>
<dbReference type="InterPro" id="IPR013766">
    <property type="entry name" value="Thioredoxin_domain"/>
</dbReference>
<feature type="domain" description="Thioredoxin" evidence="6">
    <location>
        <begin position="33"/>
        <end position="203"/>
    </location>
</feature>
<name>A0A1I6RKC5_9FLAO</name>
<feature type="transmembrane region" description="Helical" evidence="5">
    <location>
        <begin position="6"/>
        <end position="25"/>
    </location>
</feature>
<dbReference type="SUPFAM" id="SSF52833">
    <property type="entry name" value="Thioredoxin-like"/>
    <property type="match status" value="1"/>
</dbReference>
<dbReference type="InterPro" id="IPR036249">
    <property type="entry name" value="Thioredoxin-like_sf"/>
</dbReference>
<keyword evidence="5" id="KW-0812">Transmembrane</keyword>
<dbReference type="PROSITE" id="PS51352">
    <property type="entry name" value="THIOREDOXIN_2"/>
    <property type="match status" value="1"/>
</dbReference>
<dbReference type="Gene3D" id="3.40.30.10">
    <property type="entry name" value="Glutaredoxin"/>
    <property type="match status" value="1"/>
</dbReference>
<dbReference type="STRING" id="593133.SAMN04488006_2561"/>
<proteinExistence type="inferred from homology"/>
<dbReference type="GO" id="GO:0046872">
    <property type="term" value="F:metal ion binding"/>
    <property type="evidence" value="ECO:0007669"/>
    <property type="project" value="UniProtKB-KW"/>
</dbReference>
<accession>A0A1I6RKC5</accession>
<feature type="binding site" evidence="3">
    <location>
        <position position="71"/>
    </location>
    <ligand>
        <name>Cu cation</name>
        <dbReference type="ChEBI" id="CHEBI:23378"/>
    </ligand>
</feature>
<keyword evidence="2 3" id="KW-0186">Copper</keyword>
<dbReference type="PANTHER" id="PTHR12151">
    <property type="entry name" value="ELECTRON TRANSPORT PROTIN SCO1/SENC FAMILY MEMBER"/>
    <property type="match status" value="1"/>
</dbReference>
<evidence type="ECO:0000256" key="1">
    <source>
        <dbReference type="ARBA" id="ARBA00010996"/>
    </source>
</evidence>
<keyword evidence="8" id="KW-1185">Reference proteome</keyword>
<keyword evidence="3" id="KW-0479">Metal-binding</keyword>
<evidence type="ECO:0000256" key="2">
    <source>
        <dbReference type="ARBA" id="ARBA00023008"/>
    </source>
</evidence>
<dbReference type="EMBL" id="FOZP01000006">
    <property type="protein sequence ID" value="SFS65096.1"/>
    <property type="molecule type" value="Genomic_DNA"/>
</dbReference>
<feature type="disulfide bond" description="Redox-active" evidence="4">
    <location>
        <begin position="71"/>
        <end position="75"/>
    </location>
</feature>
<keyword evidence="5" id="KW-0472">Membrane</keyword>
<dbReference type="Proteomes" id="UP000199312">
    <property type="component" value="Unassembled WGS sequence"/>
</dbReference>
<keyword evidence="4" id="KW-1015">Disulfide bond</keyword>
<reference evidence="8" key="1">
    <citation type="submission" date="2016-10" db="EMBL/GenBank/DDBJ databases">
        <authorList>
            <person name="Varghese N."/>
            <person name="Submissions S."/>
        </authorList>
    </citation>
    <scope>NUCLEOTIDE SEQUENCE [LARGE SCALE GENOMIC DNA]</scope>
    <source>
        <strain evidence="8">DSM 24450</strain>
    </source>
</reference>
<evidence type="ECO:0000313" key="8">
    <source>
        <dbReference type="Proteomes" id="UP000199312"/>
    </source>
</evidence>
<evidence type="ECO:0000256" key="4">
    <source>
        <dbReference type="PIRSR" id="PIRSR603782-2"/>
    </source>
</evidence>
<evidence type="ECO:0000256" key="3">
    <source>
        <dbReference type="PIRSR" id="PIRSR603782-1"/>
    </source>
</evidence>
<feature type="binding site" evidence="3">
    <location>
        <position position="160"/>
    </location>
    <ligand>
        <name>Cu cation</name>
        <dbReference type="ChEBI" id="CHEBI:23378"/>
    </ligand>
</feature>
<protein>
    <submittedName>
        <fullName evidence="7">Protein SCO1/2</fullName>
    </submittedName>
</protein>
<gene>
    <name evidence="7" type="ORF">SAMN04488006_2561</name>
</gene>
<dbReference type="Pfam" id="PF02630">
    <property type="entry name" value="SCO1-SenC"/>
    <property type="match status" value="1"/>
</dbReference>
<evidence type="ECO:0000313" key="7">
    <source>
        <dbReference type="EMBL" id="SFS65096.1"/>
    </source>
</evidence>
<keyword evidence="5" id="KW-1133">Transmembrane helix</keyword>
<evidence type="ECO:0000259" key="6">
    <source>
        <dbReference type="PROSITE" id="PS51352"/>
    </source>
</evidence>
<comment type="similarity">
    <text evidence="1">Belongs to the SCO1/2 family.</text>
</comment>
<evidence type="ECO:0000256" key="5">
    <source>
        <dbReference type="SAM" id="Phobius"/>
    </source>
</evidence>
<dbReference type="CDD" id="cd02968">
    <property type="entry name" value="SCO"/>
    <property type="match status" value="1"/>
</dbReference>
<dbReference type="AlphaFoldDB" id="A0A1I6RKC5"/>
<feature type="binding site" evidence="3">
    <location>
        <position position="75"/>
    </location>
    <ligand>
        <name>Cu cation</name>
        <dbReference type="ChEBI" id="CHEBI:23378"/>
    </ligand>
</feature>